<name>A0A0F9SJ39_9ZZZZ</name>
<dbReference type="AlphaFoldDB" id="A0A0F9SJ39"/>
<protein>
    <recommendedName>
        <fullName evidence="2">CsbD-like domain-containing protein</fullName>
    </recommendedName>
</protein>
<sequence>MNKDIAEGKWTQFKGELKENWGKLTDDEVDQTKGNAQQLAGLLQERYGLAKEEAEKEIEKLDK</sequence>
<feature type="domain" description="CsbD-like" evidence="2">
    <location>
        <begin position="4"/>
        <end position="56"/>
    </location>
</feature>
<evidence type="ECO:0000259" key="2">
    <source>
        <dbReference type="Pfam" id="PF05532"/>
    </source>
</evidence>
<dbReference type="InterPro" id="IPR008462">
    <property type="entry name" value="CsbD"/>
</dbReference>
<evidence type="ECO:0000313" key="3">
    <source>
        <dbReference type="EMBL" id="KKN36961.1"/>
    </source>
</evidence>
<dbReference type="PANTHER" id="PTHR34977:SF1">
    <property type="entry name" value="UPF0337 PROTEIN YJBJ"/>
    <property type="match status" value="1"/>
</dbReference>
<comment type="similarity">
    <text evidence="1">Belongs to the UPF0337 (CsbD) family.</text>
</comment>
<evidence type="ECO:0000256" key="1">
    <source>
        <dbReference type="ARBA" id="ARBA00009129"/>
    </source>
</evidence>
<organism evidence="3">
    <name type="scientific">marine sediment metagenome</name>
    <dbReference type="NCBI Taxonomy" id="412755"/>
    <lineage>
        <taxon>unclassified sequences</taxon>
        <taxon>metagenomes</taxon>
        <taxon>ecological metagenomes</taxon>
    </lineage>
</organism>
<dbReference type="PIRSF" id="PIRSF039008">
    <property type="entry name" value="YjbJ"/>
    <property type="match status" value="1"/>
</dbReference>
<dbReference type="Gene3D" id="1.10.1470.10">
    <property type="entry name" value="YjbJ"/>
    <property type="match status" value="1"/>
</dbReference>
<reference evidence="3" key="1">
    <citation type="journal article" date="2015" name="Nature">
        <title>Complex archaea that bridge the gap between prokaryotes and eukaryotes.</title>
        <authorList>
            <person name="Spang A."/>
            <person name="Saw J.H."/>
            <person name="Jorgensen S.L."/>
            <person name="Zaremba-Niedzwiedzka K."/>
            <person name="Martijn J."/>
            <person name="Lind A.E."/>
            <person name="van Eijk R."/>
            <person name="Schleper C."/>
            <person name="Guy L."/>
            <person name="Ettema T.J."/>
        </authorList>
    </citation>
    <scope>NUCLEOTIDE SEQUENCE</scope>
</reference>
<dbReference type="EMBL" id="LAZR01001930">
    <property type="protein sequence ID" value="KKN36961.1"/>
    <property type="molecule type" value="Genomic_DNA"/>
</dbReference>
<dbReference type="Pfam" id="PF05532">
    <property type="entry name" value="CsbD"/>
    <property type="match status" value="1"/>
</dbReference>
<accession>A0A0F9SJ39</accession>
<dbReference type="InterPro" id="IPR026042">
    <property type="entry name" value="YjbJ"/>
</dbReference>
<comment type="caution">
    <text evidence="3">The sequence shown here is derived from an EMBL/GenBank/DDBJ whole genome shotgun (WGS) entry which is preliminary data.</text>
</comment>
<dbReference type="InterPro" id="IPR036629">
    <property type="entry name" value="YjbJ_sf"/>
</dbReference>
<dbReference type="SUPFAM" id="SSF69047">
    <property type="entry name" value="Hypothetical protein YjbJ"/>
    <property type="match status" value="1"/>
</dbReference>
<gene>
    <name evidence="3" type="ORF">LCGC14_0768240</name>
</gene>
<dbReference type="PANTHER" id="PTHR34977">
    <property type="entry name" value="UPF0337 PROTEIN YJBJ"/>
    <property type="match status" value="1"/>
</dbReference>
<dbReference type="InterPro" id="IPR050423">
    <property type="entry name" value="UPF0337_stress_rsp"/>
</dbReference>
<proteinExistence type="inferred from homology"/>